<dbReference type="AlphaFoldDB" id="A0A1Y2A597"/>
<evidence type="ECO:0000256" key="5">
    <source>
        <dbReference type="ARBA" id="ARBA00022857"/>
    </source>
</evidence>
<dbReference type="GO" id="GO:0004497">
    <property type="term" value="F:monooxygenase activity"/>
    <property type="evidence" value="ECO:0007669"/>
    <property type="project" value="UniProtKB-KW"/>
</dbReference>
<evidence type="ECO:0000313" key="9">
    <source>
        <dbReference type="EMBL" id="ORY17510.1"/>
    </source>
</evidence>
<dbReference type="InterPro" id="IPR036188">
    <property type="entry name" value="FAD/NAD-bd_sf"/>
</dbReference>
<evidence type="ECO:0000256" key="2">
    <source>
        <dbReference type="ARBA" id="ARBA00010139"/>
    </source>
</evidence>
<dbReference type="PANTHER" id="PTHR43098:SF3">
    <property type="entry name" value="L-ORNITHINE N(5)-MONOOXYGENASE-RELATED"/>
    <property type="match status" value="1"/>
</dbReference>
<accession>A0A1Y2A597</accession>
<dbReference type="SUPFAM" id="SSF51905">
    <property type="entry name" value="FAD/NAD(P)-binding domain"/>
    <property type="match status" value="2"/>
</dbReference>
<dbReference type="Pfam" id="PF07992">
    <property type="entry name" value="Pyr_redox_2"/>
    <property type="match status" value="1"/>
</dbReference>
<gene>
    <name evidence="9" type="ORF">BCR34DRAFT_621925</name>
</gene>
<evidence type="ECO:0000256" key="1">
    <source>
        <dbReference type="ARBA" id="ARBA00001974"/>
    </source>
</evidence>
<evidence type="ECO:0000313" key="10">
    <source>
        <dbReference type="Proteomes" id="UP000193144"/>
    </source>
</evidence>
<name>A0A1Y2A597_9PLEO</name>
<evidence type="ECO:0000256" key="4">
    <source>
        <dbReference type="ARBA" id="ARBA00022827"/>
    </source>
</evidence>
<keyword evidence="3" id="KW-0285">Flavoprotein</keyword>
<keyword evidence="10" id="KW-1185">Reference proteome</keyword>
<evidence type="ECO:0000256" key="3">
    <source>
        <dbReference type="ARBA" id="ARBA00022630"/>
    </source>
</evidence>
<keyword evidence="4" id="KW-0274">FAD</keyword>
<organism evidence="9 10">
    <name type="scientific">Clohesyomyces aquaticus</name>
    <dbReference type="NCBI Taxonomy" id="1231657"/>
    <lineage>
        <taxon>Eukaryota</taxon>
        <taxon>Fungi</taxon>
        <taxon>Dikarya</taxon>
        <taxon>Ascomycota</taxon>
        <taxon>Pezizomycotina</taxon>
        <taxon>Dothideomycetes</taxon>
        <taxon>Pleosporomycetidae</taxon>
        <taxon>Pleosporales</taxon>
        <taxon>Lindgomycetaceae</taxon>
        <taxon>Clohesyomyces</taxon>
    </lineage>
</organism>
<comment type="similarity">
    <text evidence="2">Belongs to the FAD-binding monooxygenase family.</text>
</comment>
<dbReference type="InterPro" id="IPR023753">
    <property type="entry name" value="FAD/NAD-binding_dom"/>
</dbReference>
<proteinExistence type="inferred from homology"/>
<comment type="caution">
    <text evidence="9">The sequence shown here is derived from an EMBL/GenBank/DDBJ whole genome shotgun (WGS) entry which is preliminary data.</text>
</comment>
<dbReference type="Proteomes" id="UP000193144">
    <property type="component" value="Unassembled WGS sequence"/>
</dbReference>
<dbReference type="EMBL" id="MCFA01000012">
    <property type="protein sequence ID" value="ORY17510.1"/>
    <property type="molecule type" value="Genomic_DNA"/>
</dbReference>
<comment type="cofactor">
    <cofactor evidence="1">
        <name>FAD</name>
        <dbReference type="ChEBI" id="CHEBI:57692"/>
    </cofactor>
</comment>
<protein>
    <recommendedName>
        <fullName evidence="8">FAD/NAD(P)-binding domain-containing protein</fullName>
    </recommendedName>
</protein>
<evidence type="ECO:0000256" key="7">
    <source>
        <dbReference type="ARBA" id="ARBA00023033"/>
    </source>
</evidence>
<reference evidence="9 10" key="1">
    <citation type="submission" date="2016-07" db="EMBL/GenBank/DDBJ databases">
        <title>Pervasive Adenine N6-methylation of Active Genes in Fungi.</title>
        <authorList>
            <consortium name="DOE Joint Genome Institute"/>
            <person name="Mondo S.J."/>
            <person name="Dannebaum R.O."/>
            <person name="Kuo R.C."/>
            <person name="Labutti K."/>
            <person name="Haridas S."/>
            <person name="Kuo A."/>
            <person name="Salamov A."/>
            <person name="Ahrendt S.R."/>
            <person name="Lipzen A."/>
            <person name="Sullivan W."/>
            <person name="Andreopoulos W.B."/>
            <person name="Clum A."/>
            <person name="Lindquist E."/>
            <person name="Daum C."/>
            <person name="Ramamoorthy G.K."/>
            <person name="Gryganskyi A."/>
            <person name="Culley D."/>
            <person name="Magnuson J.K."/>
            <person name="James T.Y."/>
            <person name="O'Malley M.A."/>
            <person name="Stajich J.E."/>
            <person name="Spatafora J.W."/>
            <person name="Visel A."/>
            <person name="Grigoriev I.V."/>
        </authorList>
    </citation>
    <scope>NUCLEOTIDE SEQUENCE [LARGE SCALE GENOMIC DNA]</scope>
    <source>
        <strain evidence="9 10">CBS 115471</strain>
    </source>
</reference>
<dbReference type="PANTHER" id="PTHR43098">
    <property type="entry name" value="L-ORNITHINE N(5)-MONOOXYGENASE-RELATED"/>
    <property type="match status" value="1"/>
</dbReference>
<dbReference type="InterPro" id="IPR050775">
    <property type="entry name" value="FAD-binding_Monooxygenases"/>
</dbReference>
<feature type="domain" description="FAD/NAD(P)-binding" evidence="8">
    <location>
        <begin position="22"/>
        <end position="236"/>
    </location>
</feature>
<keyword evidence="7" id="KW-0503">Monooxygenase</keyword>
<dbReference type="Gene3D" id="3.50.50.60">
    <property type="entry name" value="FAD/NAD(P)-binding domain"/>
    <property type="match status" value="2"/>
</dbReference>
<keyword evidence="5" id="KW-0521">NADP</keyword>
<keyword evidence="6" id="KW-0560">Oxidoreductase</keyword>
<dbReference type="OrthoDB" id="66881at2759"/>
<sequence>MAIQEMSQRADSPHSSPEFVVDVLVIGAGLAGCYRLHTLRRAGFSVKVVEAGSDLGGIWHWNCYPGAGLPEVYEGWTWSEHYPGHEELQQYFGYMDEKLDLKKDVEFNRKVTSADWDEPGKTWKVRCNDGFSVQAKFLVAAIGFASKRYFPPRKGLDSFKGTIHHSSFWPKEGIDVRGKRVAVVGTGATRIQIAQECAREVGDEGSLTVFQRTPNLCCPMRQKKVTKEEDEKMKQELGEVFKTRLRFNTGFMYGSRKEIKGGFRFMANSYGDMVLSEEANMEAYKFWARKTRARIQDPRKRDILAPLKPPHPFGAKRLSLEQDFYEQFNRPYINVINVKANPIDDVVPEGIRTADGVVHEFDIIALATGFDSITGGLKDIDIKGSNGELLREKWDKGTWTYLGMTTSSFPNFFFLYGPQGPTAFSNGPSCVESQADWLLEVLQYMKEEGKEKRDATTEAEKEWKQLVHDFSARTLRHHTDSWYNGYNIPGKPRAPLNYAGGLPDYMRRLREVREKGMKGFEVS</sequence>
<evidence type="ECO:0000259" key="8">
    <source>
        <dbReference type="Pfam" id="PF07992"/>
    </source>
</evidence>
<evidence type="ECO:0000256" key="6">
    <source>
        <dbReference type="ARBA" id="ARBA00023002"/>
    </source>
</evidence>